<keyword evidence="2" id="KW-1185">Reference proteome</keyword>
<dbReference type="EMBL" id="LR828257">
    <property type="protein sequence ID" value="CAD0299700.1"/>
    <property type="molecule type" value="Genomic_DNA"/>
</dbReference>
<sequence>MPGLERAPWRAYAHVSRERGTTQLTPDIRAVHRRTRGRRIGLFHVFHLIVVHSSNVAEWTHPPGWSDAPLDCDTITVLCIRMHTLDEASMT</sequence>
<evidence type="ECO:0000313" key="1">
    <source>
        <dbReference type="EMBL" id="CAD0299708.1"/>
    </source>
</evidence>
<organism evidence="1 2">
    <name type="scientific">Xanthomonas hortorum pv. vitians</name>
    <dbReference type="NCBI Taxonomy" id="83224"/>
    <lineage>
        <taxon>Bacteria</taxon>
        <taxon>Pseudomonadati</taxon>
        <taxon>Pseudomonadota</taxon>
        <taxon>Gammaproteobacteria</taxon>
        <taxon>Lysobacterales</taxon>
        <taxon>Lysobacteraceae</taxon>
        <taxon>Xanthomonas</taxon>
    </lineage>
</organism>
<protein>
    <submittedName>
        <fullName evidence="1">Uncharacterized protein</fullName>
    </submittedName>
</protein>
<reference evidence="1 2" key="1">
    <citation type="submission" date="2020-07" db="EMBL/GenBank/DDBJ databases">
        <authorList>
            <person name="Pothier F. J."/>
        </authorList>
    </citation>
    <scope>NUCLEOTIDE SEQUENCE [LARGE SCALE GENOMIC DNA]</scope>
    <source>
        <strain evidence="1 2">CFBP 498</strain>
    </source>
</reference>
<dbReference type="EMBL" id="LR828257">
    <property type="protein sequence ID" value="CAD0299708.1"/>
    <property type="molecule type" value="Genomic_DNA"/>
</dbReference>
<dbReference type="Proteomes" id="UP000515406">
    <property type="component" value="Chromosome"/>
</dbReference>
<accession>A0A6V7BD97</accession>
<proteinExistence type="predicted"/>
<dbReference type="AlphaFoldDB" id="A0A6V7BD97"/>
<name>A0A6V7BD97_9XANT</name>
<evidence type="ECO:0000313" key="2">
    <source>
        <dbReference type="Proteomes" id="UP000515406"/>
    </source>
</evidence>
<gene>
    <name evidence="1" type="ORF">CFBP498_01850</name>
</gene>